<dbReference type="PROSITE" id="PS51257">
    <property type="entry name" value="PROKAR_LIPOPROTEIN"/>
    <property type="match status" value="1"/>
</dbReference>
<dbReference type="SUPFAM" id="SSF117074">
    <property type="entry name" value="Hypothetical protein PA1324"/>
    <property type="match status" value="1"/>
</dbReference>
<evidence type="ECO:0000313" key="2">
    <source>
        <dbReference type="Proteomes" id="UP000823934"/>
    </source>
</evidence>
<protein>
    <recommendedName>
        <fullName evidence="3">Lipoprotein</fullName>
    </recommendedName>
</protein>
<comment type="caution">
    <text evidence="1">The sequence shown here is derived from an EMBL/GenBank/DDBJ whole genome shotgun (WGS) entry which is preliminary data.</text>
</comment>
<reference evidence="1" key="2">
    <citation type="submission" date="2021-04" db="EMBL/GenBank/DDBJ databases">
        <authorList>
            <person name="Gilroy R."/>
        </authorList>
    </citation>
    <scope>NUCLEOTIDE SEQUENCE</scope>
    <source>
        <strain evidence="1">CHK160-9182</strain>
    </source>
</reference>
<reference evidence="1" key="1">
    <citation type="journal article" date="2021" name="PeerJ">
        <title>Extensive microbial diversity within the chicken gut microbiome revealed by metagenomics and culture.</title>
        <authorList>
            <person name="Gilroy R."/>
            <person name="Ravi A."/>
            <person name="Getino M."/>
            <person name="Pursley I."/>
            <person name="Horton D.L."/>
            <person name="Alikhan N.F."/>
            <person name="Baker D."/>
            <person name="Gharbi K."/>
            <person name="Hall N."/>
            <person name="Watson M."/>
            <person name="Adriaenssens E.M."/>
            <person name="Foster-Nyarko E."/>
            <person name="Jarju S."/>
            <person name="Secka A."/>
            <person name="Antonio M."/>
            <person name="Oren A."/>
            <person name="Chaudhuri R.R."/>
            <person name="La Ragione R."/>
            <person name="Hildebrand F."/>
            <person name="Pallen M.J."/>
        </authorList>
    </citation>
    <scope>NUCLEOTIDE SEQUENCE</scope>
    <source>
        <strain evidence="1">CHK160-9182</strain>
    </source>
</reference>
<accession>A0A9D1Q6C4</accession>
<dbReference type="AlphaFoldDB" id="A0A9D1Q6C4"/>
<proteinExistence type="predicted"/>
<gene>
    <name evidence="1" type="ORF">H9889_08800</name>
</gene>
<dbReference type="EMBL" id="DXHP01000193">
    <property type="protein sequence ID" value="HIW07402.1"/>
    <property type="molecule type" value="Genomic_DNA"/>
</dbReference>
<evidence type="ECO:0008006" key="3">
    <source>
        <dbReference type="Google" id="ProtNLM"/>
    </source>
</evidence>
<organism evidence="1 2">
    <name type="scientific">Candidatus Ignatzschineria merdigallinarum</name>
    <dbReference type="NCBI Taxonomy" id="2838621"/>
    <lineage>
        <taxon>Bacteria</taxon>
        <taxon>Pseudomonadati</taxon>
        <taxon>Pseudomonadota</taxon>
        <taxon>Gammaproteobacteria</taxon>
        <taxon>Cardiobacteriales</taxon>
        <taxon>Ignatzschineriaceae</taxon>
        <taxon>Ignatzschineria</taxon>
    </lineage>
</organism>
<sequence length="179" mass="19717">MKSPLLSSAFLLILSGCIPGNNFHNNKTQTINLTSTFDSESAAYILKEGTGTISGNASLTDPHGETISCAGNNVYLVPVTEYSTERYHHLFGKNGNGFSSDDIIFHIKFKPDNPEFRKYMKVSTCNYIGEFTFDNIPAGEYYLGTNIISEIEGYNTIEGGALAKKISLQEGQNLKIKLR</sequence>
<dbReference type="Proteomes" id="UP000823934">
    <property type="component" value="Unassembled WGS sequence"/>
</dbReference>
<name>A0A9D1Q6C4_9GAMM</name>
<evidence type="ECO:0000313" key="1">
    <source>
        <dbReference type="EMBL" id="HIW07402.1"/>
    </source>
</evidence>